<evidence type="ECO:0000313" key="4">
    <source>
        <dbReference type="Proteomes" id="UP000289808"/>
    </source>
</evidence>
<evidence type="ECO:0000313" key="3">
    <source>
        <dbReference type="EMBL" id="TDN33057.1"/>
    </source>
</evidence>
<protein>
    <submittedName>
        <fullName evidence="2">Uncharacterized protein</fullName>
    </submittedName>
</protein>
<proteinExistence type="predicted"/>
<reference evidence="1" key="3">
    <citation type="submission" date="2024-06" db="EMBL/GenBank/DDBJ databases">
        <title>Vaginal Lactobacillus fatty acid response mechanisms reveal a metabolite-targeted strategy for bacterial vaginosis treatment.</title>
        <authorList>
            <person name="Zhu M."/>
            <person name="Blainey P.C."/>
            <person name="Bloom S.M."/>
            <person name="Kwon D.S."/>
        </authorList>
    </citation>
    <scope>NUCLEOTIDE SEQUENCE</scope>
    <source>
        <strain evidence="1">194_F1_1</strain>
    </source>
</reference>
<dbReference type="AlphaFoldDB" id="A0A135ZB10"/>
<keyword evidence="6" id="KW-1185">Reference proteome</keyword>
<gene>
    <name evidence="1" type="ORF">ABVC42_00620</name>
    <name evidence="3" type="ORF">CEE75_03175</name>
    <name evidence="2" type="ORF">ERD32_08815</name>
</gene>
<dbReference type="EMBL" id="SCLX01000058">
    <property type="protein sequence ID" value="RXF57081.1"/>
    <property type="molecule type" value="Genomic_DNA"/>
</dbReference>
<reference evidence="3 5" key="1">
    <citation type="submission" date="2017-06" db="EMBL/GenBank/DDBJ databases">
        <authorList>
            <person name="Swanenburg J."/>
            <person name="Kort R."/>
        </authorList>
    </citation>
    <scope>NUCLEOTIDE SEQUENCE [LARGE SCALE GENOMIC DNA]</scope>
    <source>
        <strain evidence="3 5">RL05</strain>
    </source>
</reference>
<reference evidence="2 4" key="2">
    <citation type="submission" date="2019-01" db="EMBL/GenBank/DDBJ databases">
        <title>The genome sequence of Lactobacillus crispatus L49.</title>
        <authorList>
            <person name="Zhong J."/>
            <person name="Zhang J."/>
        </authorList>
    </citation>
    <scope>NUCLEOTIDE SEQUENCE [LARGE SCALE GENOMIC DNA]</scope>
    <source>
        <strain evidence="2 4">L49</strain>
    </source>
</reference>
<evidence type="ECO:0000313" key="6">
    <source>
        <dbReference type="Proteomes" id="UP001434419"/>
    </source>
</evidence>
<evidence type="ECO:0000313" key="2">
    <source>
        <dbReference type="EMBL" id="RXF57081.1"/>
    </source>
</evidence>
<organism evidence="2 4">
    <name type="scientific">Lactobacillus crispatus</name>
    <dbReference type="NCBI Taxonomy" id="47770"/>
    <lineage>
        <taxon>Bacteria</taxon>
        <taxon>Bacillati</taxon>
        <taxon>Bacillota</taxon>
        <taxon>Bacilli</taxon>
        <taxon>Lactobacillales</taxon>
        <taxon>Lactobacillaceae</taxon>
        <taxon>Lactobacillus</taxon>
    </lineage>
</organism>
<dbReference type="RefSeq" id="WP_060462890.1">
    <property type="nucleotide sequence ID" value="NZ_CP083390.1"/>
</dbReference>
<dbReference type="EMBL" id="NKLP01000047">
    <property type="protein sequence ID" value="TDN33057.1"/>
    <property type="molecule type" value="Genomic_DNA"/>
</dbReference>
<dbReference type="Proteomes" id="UP001434419">
    <property type="component" value="Unassembled WGS sequence"/>
</dbReference>
<sequence length="134" mass="15319">MNTITLNKQDFQNILFNTQDFVVLPDNDETHKLIGNGLDPILIRCSVKEDDSDAEKVYGNTVIIREVTYISTQIKDYLIFNFRKTNTLAKELEYFNQAETTIKEILLSSSGLVFTKTEKGQMIAQGTWNESDSE</sequence>
<dbReference type="EMBL" id="JBETVU010000007">
    <property type="protein sequence ID" value="MES5148463.1"/>
    <property type="molecule type" value="Genomic_DNA"/>
</dbReference>
<dbReference type="Proteomes" id="UP000289808">
    <property type="component" value="Unassembled WGS sequence"/>
</dbReference>
<comment type="caution">
    <text evidence="2">The sequence shown here is derived from an EMBL/GenBank/DDBJ whole genome shotgun (WGS) entry which is preliminary data.</text>
</comment>
<evidence type="ECO:0000313" key="1">
    <source>
        <dbReference type="EMBL" id="MES5148463.1"/>
    </source>
</evidence>
<evidence type="ECO:0000313" key="5">
    <source>
        <dbReference type="Proteomes" id="UP000295195"/>
    </source>
</evidence>
<name>A0A135ZB10_9LACO</name>
<accession>A0A135ZB10</accession>
<dbReference type="Proteomes" id="UP000295195">
    <property type="component" value="Unassembled WGS sequence"/>
</dbReference>